<comment type="caution">
    <text evidence="6">The sequence shown here is derived from an EMBL/GenBank/DDBJ whole genome shotgun (WGS) entry which is preliminary data.</text>
</comment>
<reference evidence="6" key="1">
    <citation type="submission" date="2020-08" db="EMBL/GenBank/DDBJ databases">
        <title>Multicomponent nature underlies the extraordinary mechanical properties of spider dragline silk.</title>
        <authorList>
            <person name="Kono N."/>
            <person name="Nakamura H."/>
            <person name="Mori M."/>
            <person name="Yoshida Y."/>
            <person name="Ohtoshi R."/>
            <person name="Malay A.D."/>
            <person name="Moran D.A.P."/>
            <person name="Tomita M."/>
            <person name="Numata K."/>
            <person name="Arakawa K."/>
        </authorList>
    </citation>
    <scope>NUCLEOTIDE SEQUENCE</scope>
</reference>
<accession>A0A8X7BVT0</accession>
<dbReference type="Proteomes" id="UP000886998">
    <property type="component" value="Unassembled WGS sequence"/>
</dbReference>
<evidence type="ECO:0000256" key="4">
    <source>
        <dbReference type="ARBA" id="ARBA00023136"/>
    </source>
</evidence>
<protein>
    <submittedName>
        <fullName evidence="6">Glycerol-3-phosphate transporter 1</fullName>
    </submittedName>
</protein>
<dbReference type="InterPro" id="IPR036259">
    <property type="entry name" value="MFS_trans_sf"/>
</dbReference>
<gene>
    <name evidence="6" type="primary">At3g47420</name>
    <name evidence="6" type="ORF">TNIN_292421</name>
</gene>
<keyword evidence="7" id="KW-1185">Reference proteome</keyword>
<dbReference type="SUPFAM" id="SSF103473">
    <property type="entry name" value="MFS general substrate transporter"/>
    <property type="match status" value="1"/>
</dbReference>
<feature type="transmembrane region" description="Helical" evidence="5">
    <location>
        <begin position="66"/>
        <end position="89"/>
    </location>
</feature>
<comment type="subcellular location">
    <subcellularLocation>
        <location evidence="1">Membrane</location>
        <topology evidence="1">Multi-pass membrane protein</topology>
    </subcellularLocation>
</comment>
<dbReference type="PANTHER" id="PTHR43184:SF12">
    <property type="entry name" value="SUGAR PHOSPHATE EXCHANGER 3"/>
    <property type="match status" value="1"/>
</dbReference>
<evidence type="ECO:0000256" key="2">
    <source>
        <dbReference type="ARBA" id="ARBA00022692"/>
    </source>
</evidence>
<proteinExistence type="predicted"/>
<keyword evidence="3 5" id="KW-1133">Transmembrane helix</keyword>
<dbReference type="EMBL" id="BMAV01004247">
    <property type="protein sequence ID" value="GFY44462.1"/>
    <property type="molecule type" value="Genomic_DNA"/>
</dbReference>
<dbReference type="OrthoDB" id="3639251at2759"/>
<evidence type="ECO:0000256" key="1">
    <source>
        <dbReference type="ARBA" id="ARBA00004141"/>
    </source>
</evidence>
<sequence length="146" mass="15977">MLLPVKRYKSRLSTKLVGSPMDIPELDILLQIILGLFVEAPYILMSTSVSVELGTLGILRRGHRGLATIAAIVEGIGALGATVGPIIIVQMSNTEKWSNNMLIMIVMEVLAILCLSRMAYKDYLAASKSVSFGDYWRKGAAVDYQM</sequence>
<evidence type="ECO:0000256" key="3">
    <source>
        <dbReference type="ARBA" id="ARBA00022989"/>
    </source>
</evidence>
<feature type="transmembrane region" description="Helical" evidence="5">
    <location>
        <begin position="101"/>
        <end position="120"/>
    </location>
</feature>
<name>A0A8X7BVT0_9ARAC</name>
<organism evidence="6 7">
    <name type="scientific">Trichonephila inaurata madagascariensis</name>
    <dbReference type="NCBI Taxonomy" id="2747483"/>
    <lineage>
        <taxon>Eukaryota</taxon>
        <taxon>Metazoa</taxon>
        <taxon>Ecdysozoa</taxon>
        <taxon>Arthropoda</taxon>
        <taxon>Chelicerata</taxon>
        <taxon>Arachnida</taxon>
        <taxon>Araneae</taxon>
        <taxon>Araneomorphae</taxon>
        <taxon>Entelegynae</taxon>
        <taxon>Araneoidea</taxon>
        <taxon>Nephilidae</taxon>
        <taxon>Trichonephila</taxon>
        <taxon>Trichonephila inaurata</taxon>
    </lineage>
</organism>
<dbReference type="Gene3D" id="1.20.1250.20">
    <property type="entry name" value="MFS general substrate transporter like domains"/>
    <property type="match status" value="1"/>
</dbReference>
<dbReference type="AlphaFoldDB" id="A0A8X7BVT0"/>
<keyword evidence="2 5" id="KW-0812">Transmembrane</keyword>
<dbReference type="PANTHER" id="PTHR43184">
    <property type="entry name" value="MAJOR FACILITATOR SUPERFAMILY TRANSPORTER 16, ISOFORM B"/>
    <property type="match status" value="1"/>
</dbReference>
<dbReference type="GO" id="GO:0016020">
    <property type="term" value="C:membrane"/>
    <property type="evidence" value="ECO:0007669"/>
    <property type="project" value="UniProtKB-SubCell"/>
</dbReference>
<keyword evidence="4 5" id="KW-0472">Membrane</keyword>
<evidence type="ECO:0000313" key="6">
    <source>
        <dbReference type="EMBL" id="GFY44462.1"/>
    </source>
</evidence>
<evidence type="ECO:0000256" key="5">
    <source>
        <dbReference type="SAM" id="Phobius"/>
    </source>
</evidence>
<evidence type="ECO:0000313" key="7">
    <source>
        <dbReference type="Proteomes" id="UP000886998"/>
    </source>
</evidence>